<feature type="compositionally biased region" description="Low complexity" evidence="1">
    <location>
        <begin position="798"/>
        <end position="824"/>
    </location>
</feature>
<feature type="compositionally biased region" description="Low complexity" evidence="1">
    <location>
        <begin position="459"/>
        <end position="488"/>
    </location>
</feature>
<feature type="region of interest" description="Disordered" evidence="1">
    <location>
        <begin position="341"/>
        <end position="394"/>
    </location>
</feature>
<dbReference type="EMBL" id="QKKF02014716">
    <property type="protein sequence ID" value="RZF42665.1"/>
    <property type="molecule type" value="Genomic_DNA"/>
</dbReference>
<protein>
    <submittedName>
        <fullName evidence="2">Uncharacterized protein</fullName>
    </submittedName>
</protein>
<dbReference type="OrthoDB" id="6648292at2759"/>
<feature type="region of interest" description="Disordered" evidence="1">
    <location>
        <begin position="860"/>
        <end position="885"/>
    </location>
</feature>
<feature type="compositionally biased region" description="Polar residues" evidence="1">
    <location>
        <begin position="587"/>
        <end position="598"/>
    </location>
</feature>
<feature type="compositionally biased region" description="Polar residues" evidence="1">
    <location>
        <begin position="441"/>
        <end position="458"/>
    </location>
</feature>
<dbReference type="InParanoid" id="A0A482X9L9"/>
<organism evidence="2 3">
    <name type="scientific">Laodelphax striatellus</name>
    <name type="common">Small brown planthopper</name>
    <name type="synonym">Delphax striatella</name>
    <dbReference type="NCBI Taxonomy" id="195883"/>
    <lineage>
        <taxon>Eukaryota</taxon>
        <taxon>Metazoa</taxon>
        <taxon>Ecdysozoa</taxon>
        <taxon>Arthropoda</taxon>
        <taxon>Hexapoda</taxon>
        <taxon>Insecta</taxon>
        <taxon>Pterygota</taxon>
        <taxon>Neoptera</taxon>
        <taxon>Paraneoptera</taxon>
        <taxon>Hemiptera</taxon>
        <taxon>Auchenorrhyncha</taxon>
        <taxon>Fulgoroidea</taxon>
        <taxon>Delphacidae</taxon>
        <taxon>Criomorphinae</taxon>
        <taxon>Laodelphax</taxon>
    </lineage>
</organism>
<feature type="compositionally biased region" description="Low complexity" evidence="1">
    <location>
        <begin position="562"/>
        <end position="586"/>
    </location>
</feature>
<evidence type="ECO:0000256" key="1">
    <source>
        <dbReference type="SAM" id="MobiDB-lite"/>
    </source>
</evidence>
<feature type="region of interest" description="Disordered" evidence="1">
    <location>
        <begin position="535"/>
        <end position="598"/>
    </location>
</feature>
<dbReference type="Proteomes" id="UP000291343">
    <property type="component" value="Unassembled WGS sequence"/>
</dbReference>
<accession>A0A482X9L9</accession>
<reference evidence="2 3" key="1">
    <citation type="journal article" date="2017" name="Gigascience">
        <title>Genome sequence of the small brown planthopper, Laodelphax striatellus.</title>
        <authorList>
            <person name="Zhu J."/>
            <person name="Jiang F."/>
            <person name="Wang X."/>
            <person name="Yang P."/>
            <person name="Bao Y."/>
            <person name="Zhao W."/>
            <person name="Wang W."/>
            <person name="Lu H."/>
            <person name="Wang Q."/>
            <person name="Cui N."/>
            <person name="Li J."/>
            <person name="Chen X."/>
            <person name="Luo L."/>
            <person name="Yu J."/>
            <person name="Kang L."/>
            <person name="Cui F."/>
        </authorList>
    </citation>
    <scope>NUCLEOTIDE SEQUENCE [LARGE SCALE GENOMIC DNA]</scope>
    <source>
        <strain evidence="2">Lst14</strain>
    </source>
</reference>
<name>A0A482X9L9_LAOST</name>
<feature type="compositionally biased region" description="Low complexity" evidence="1">
    <location>
        <begin position="365"/>
        <end position="389"/>
    </location>
</feature>
<gene>
    <name evidence="2" type="ORF">LSTR_LSTR001460</name>
</gene>
<feature type="region of interest" description="Disordered" evidence="1">
    <location>
        <begin position="441"/>
        <end position="491"/>
    </location>
</feature>
<keyword evidence="3" id="KW-1185">Reference proteome</keyword>
<evidence type="ECO:0000313" key="3">
    <source>
        <dbReference type="Proteomes" id="UP000291343"/>
    </source>
</evidence>
<feature type="compositionally biased region" description="Low complexity" evidence="1">
    <location>
        <begin position="860"/>
        <end position="873"/>
    </location>
</feature>
<comment type="caution">
    <text evidence="2">The sequence shown here is derived from an EMBL/GenBank/DDBJ whole genome shotgun (WGS) entry which is preliminary data.</text>
</comment>
<dbReference type="AlphaFoldDB" id="A0A482X9L9"/>
<feature type="compositionally biased region" description="Polar residues" evidence="1">
    <location>
        <begin position="341"/>
        <end position="364"/>
    </location>
</feature>
<feature type="compositionally biased region" description="Polar residues" evidence="1">
    <location>
        <begin position="537"/>
        <end position="561"/>
    </location>
</feature>
<sequence>MDEKLQRLCLVNLTKLTEKEIEKWRRPKSILSKWRDSSSIRNREPKNDLTNLKVSIPRRKLNWKINCRTLIKLKELFGDEFKDEPSSAPDCNGACCKPLQSSQLDEIPANPINFDLNDQTMVDRYFPSLPRFPCISIPADTVLLFDEESVKQKTICIADDRDQPVCSDTTSDLLPNLAAIKTEVSDDDDDVVFVGEETIKPTTEPPQTESTPIEPTPTKPVIRVRSPNFLGLDVDTQENALQKDCSKAAETAEISSRKGSMYVVIRVDLPQTSQEDPTVEIQEAFLNQTLKEHPPPIHPVSNTSLSTSLLSSYTPFSTTTNPPSSLLTGYKQSHIAGCEQTMPQPANQSHLRHSQGQSNLPAQATSSSRLLQQQIQSTTQCSNSSTNNDQRNHPTSVDQFYRIQQQNIQNSVSLNSLHTNQQQNRYKQSHIVGREQPMLQPANQSHLQHSQGQSNLPAQSTYSSSRLLQQQQQSTTQCSNSSNNNRQNHPTSAVDLNQLYSNQQKNIQDSVSVNPLYYQQLQQNRYKQSHIAGREQTVPQPTNSRNQSHLQHSQGHSNLPAQSTSSYSRLLQQQQQQQLQSATQYSNSSTNYKRNHPTSVDLNQLYSNQQQNIQNSVSLNPLYTNQQRNIQKPVNMNRFYTNLHQNQQTSVNVTNPLYTNQQSNQQNPVNITSSLTANQQPTNQQYSSYSNQQNSMNLSTSHQHMYQPQQLAATDSYHQQLQTRPLPRPQLPIDPFEHFLEKIQPQNQLPDLSQDPIVMDILNPQPLSNMMYTFNRVLGNIHQSEMLYRDDTRGGKSTRGTKGVKATRGTRGTKATRGTRGAKTPTTRGAKNPRGRGAESARGTWDSSYIPAFSDISSTVSNNSSGTNNPPASCGSSTEFHLDFR</sequence>
<feature type="region of interest" description="Disordered" evidence="1">
    <location>
        <begin position="790"/>
        <end position="845"/>
    </location>
</feature>
<proteinExistence type="predicted"/>
<evidence type="ECO:0000313" key="2">
    <source>
        <dbReference type="EMBL" id="RZF42665.1"/>
    </source>
</evidence>